<proteinExistence type="inferred from homology"/>
<dbReference type="EMBL" id="BIFT01000001">
    <property type="protein sequence ID" value="GCE27886.1"/>
    <property type="molecule type" value="Genomic_DNA"/>
</dbReference>
<name>A0A402B972_9CHLR</name>
<evidence type="ECO:0000256" key="1">
    <source>
        <dbReference type="ARBA" id="ARBA00001947"/>
    </source>
</evidence>
<dbReference type="GO" id="GO:0046872">
    <property type="term" value="F:metal ion binding"/>
    <property type="evidence" value="ECO:0007669"/>
    <property type="project" value="UniProtKB-KW"/>
</dbReference>
<dbReference type="PANTHER" id="PTHR35005">
    <property type="entry name" value="3-DEHYDRO-SCYLLO-INOSOSE HYDROLASE"/>
    <property type="match status" value="1"/>
</dbReference>
<dbReference type="AlphaFoldDB" id="A0A402B972"/>
<dbReference type="GO" id="GO:0009231">
    <property type="term" value="P:riboflavin biosynthetic process"/>
    <property type="evidence" value="ECO:0007669"/>
    <property type="project" value="TreeGrafter"/>
</dbReference>
<keyword evidence="2" id="KW-0479">Metal-binding</keyword>
<comment type="similarity">
    <text evidence="5">Belongs to the creatininase superfamily.</text>
</comment>
<dbReference type="OrthoDB" id="9801445at2"/>
<evidence type="ECO:0000256" key="3">
    <source>
        <dbReference type="ARBA" id="ARBA00022801"/>
    </source>
</evidence>
<dbReference type="Proteomes" id="UP000287171">
    <property type="component" value="Unassembled WGS sequence"/>
</dbReference>
<evidence type="ECO:0000313" key="7">
    <source>
        <dbReference type="Proteomes" id="UP000287171"/>
    </source>
</evidence>
<dbReference type="GO" id="GO:0016811">
    <property type="term" value="F:hydrolase activity, acting on carbon-nitrogen (but not peptide) bonds, in linear amides"/>
    <property type="evidence" value="ECO:0007669"/>
    <property type="project" value="TreeGrafter"/>
</dbReference>
<reference evidence="7" key="1">
    <citation type="submission" date="2018-12" db="EMBL/GenBank/DDBJ databases">
        <title>Tengunoibacter tsumagoiensis gen. nov., sp. nov., Dictyobacter kobayashii sp. nov., D. alpinus sp. nov., and D. joshuensis sp. nov. and description of Dictyobacteraceae fam. nov. within the order Ktedonobacterales isolated from Tengu-no-mugimeshi.</title>
        <authorList>
            <person name="Wang C.M."/>
            <person name="Zheng Y."/>
            <person name="Sakai Y."/>
            <person name="Toyoda A."/>
            <person name="Minakuchi Y."/>
            <person name="Abe K."/>
            <person name="Yokota A."/>
            <person name="Yabe S."/>
        </authorList>
    </citation>
    <scope>NUCLEOTIDE SEQUENCE [LARGE SCALE GENOMIC DNA]</scope>
    <source>
        <strain evidence="7">Uno16</strain>
    </source>
</reference>
<keyword evidence="3 6" id="KW-0378">Hydrolase</keyword>
<gene>
    <name evidence="6" type="ORF">KDA_33700</name>
</gene>
<accession>A0A402B972</accession>
<evidence type="ECO:0000256" key="2">
    <source>
        <dbReference type="ARBA" id="ARBA00022723"/>
    </source>
</evidence>
<dbReference type="Gene3D" id="3.40.50.10310">
    <property type="entry name" value="Creatininase"/>
    <property type="match status" value="1"/>
</dbReference>
<sequence length="251" mass="27338">MNTRFPISELLSEGRKIFVLPIGSVEQHGPYLPIDTDLRIAQMLAENLAASLSDKRALLLPAIPFSSSWEHKGLGTIALNISTLAAVLHDIAYSIQTWGIHSFLILVNWHGGNSILGSLATEITARENLPTAVIPSASDIGKAWRTIDITKAHEVHAGAVETSIIQAYWPDLIHQQIQDKDNFEPAIQPVNTQAALQAIGIHHLSSTGIWGAPAEADANKGKELIEQLSTNMSTQVKKLLQLISQDEGERQ</sequence>
<comment type="cofactor">
    <cofactor evidence="1">
        <name>Zn(2+)</name>
        <dbReference type="ChEBI" id="CHEBI:29105"/>
    </cofactor>
</comment>
<dbReference type="Pfam" id="PF02633">
    <property type="entry name" value="Creatininase"/>
    <property type="match status" value="1"/>
</dbReference>
<evidence type="ECO:0000256" key="5">
    <source>
        <dbReference type="ARBA" id="ARBA00024029"/>
    </source>
</evidence>
<dbReference type="InterPro" id="IPR024087">
    <property type="entry name" value="Creatininase-like_sf"/>
</dbReference>
<dbReference type="InterPro" id="IPR003785">
    <property type="entry name" value="Creatininase/forma_Hydrolase"/>
</dbReference>
<keyword evidence="4" id="KW-0862">Zinc</keyword>
<organism evidence="6 7">
    <name type="scientific">Dictyobacter alpinus</name>
    <dbReference type="NCBI Taxonomy" id="2014873"/>
    <lineage>
        <taxon>Bacteria</taxon>
        <taxon>Bacillati</taxon>
        <taxon>Chloroflexota</taxon>
        <taxon>Ktedonobacteria</taxon>
        <taxon>Ktedonobacterales</taxon>
        <taxon>Dictyobacteraceae</taxon>
        <taxon>Dictyobacter</taxon>
    </lineage>
</organism>
<comment type="caution">
    <text evidence="6">The sequence shown here is derived from an EMBL/GenBank/DDBJ whole genome shotgun (WGS) entry which is preliminary data.</text>
</comment>
<dbReference type="SUPFAM" id="SSF102215">
    <property type="entry name" value="Creatininase"/>
    <property type="match status" value="1"/>
</dbReference>
<dbReference type="RefSeq" id="WP_126628166.1">
    <property type="nucleotide sequence ID" value="NZ_BIFT01000001.1"/>
</dbReference>
<evidence type="ECO:0000313" key="6">
    <source>
        <dbReference type="EMBL" id="GCE27886.1"/>
    </source>
</evidence>
<keyword evidence="7" id="KW-1185">Reference proteome</keyword>
<dbReference type="PANTHER" id="PTHR35005:SF1">
    <property type="entry name" value="2-AMINO-5-FORMYLAMINO-6-RIBOSYLAMINOPYRIMIDIN-4(3H)-ONE 5'-MONOPHOSPHATE DEFORMYLASE"/>
    <property type="match status" value="1"/>
</dbReference>
<evidence type="ECO:0000256" key="4">
    <source>
        <dbReference type="ARBA" id="ARBA00022833"/>
    </source>
</evidence>
<protein>
    <submittedName>
        <fullName evidence="6">Creatinine amidohydrolase</fullName>
    </submittedName>
</protein>